<feature type="compositionally biased region" description="Polar residues" evidence="1">
    <location>
        <begin position="380"/>
        <end position="390"/>
    </location>
</feature>
<keyword evidence="2" id="KW-1133">Transmembrane helix</keyword>
<dbReference type="RefSeq" id="XP_007738097.1">
    <property type="nucleotide sequence ID" value="XM_007739907.1"/>
</dbReference>
<feature type="region of interest" description="Disordered" evidence="1">
    <location>
        <begin position="161"/>
        <end position="238"/>
    </location>
</feature>
<dbReference type="HOGENOM" id="CLU_009650_0_0_1"/>
<sequence length="851" mass="97923">MAWQRSSSSGLHTGTSTARVRGRGESDVEKEAFFRSRSSEDDNSYAISDDDDDDDDQQSAASSRRTSSYKPMPIHTAYASKRSSSPSYLGRMPRSIMRWLCLGLAATLLIFIFSLVRLSWNADKEVKVAIEQAKVAPKPPPWESFPFLQRYYGGLRSLVPAKSNDPEYPRNDDEMPTDSFSIDEEVKKEEDEKKQKEQQQEEERRQKEQEQEQEKKPSKRSKRSVQASNRFDPYPNYTSTEYTAKFGEKVDCYLDAKNTVSIPSVRVYEGIPRGFPDNVMGSAEQLGLRTDICYDRFGRLGPYGLGYSINRGGSGAQQEGEREGADLVWEDSPEVDWRKVQWADAQQRCVAANQHRFKELPEPRVEKFRAMQVGAISNKDNSLDSKATSVKQDEKPKGGSEKLPRTAVVIRTWWDYPYTIEDKMYLRSLISELSMLSGGEYVVHFLIQVKSDDAPVWSDDETYERVLRDSLPEEFRGMGTLWSERQMLLMYGGLEETWMRDLPVHGVYRSTFMPMQYFAYQHPEYDFFWNWEMDIRSTHHWYHFFDRVSQWAKAQPRKLLWERNSRFYIPSEHGTWDDFSHMVRIQTEQGTNSASNLWSSLNRAKDQSGSVPVAGGMRQQGDTPIWGPERPLDDDVAFDGDPMPPTSFDKDKYTWGVGEEADLIVFNPLFDPDGTTWLLKDDTTGYNITRGRPPRRTAIITASRLSRRLLTTMHRETALKKHTMFSEMWPASCALHHGLKAVYAPHPEYIDRKWPTNYLQAVFNGGRNGATGGARTSVFGDREHNFRGTTWYYNAGFPEVLWHRWLGMKFNNDGGEQDEVAGEGRMCLPGMLLHPIKRVNLIQEGRRADQS</sequence>
<dbReference type="OrthoDB" id="3353407at2759"/>
<dbReference type="PANTHER" id="PTHR36205">
    <property type="entry name" value="CHROMOSOME 19, WHOLE GENOME SHOTGUN SEQUENCE"/>
    <property type="match status" value="1"/>
</dbReference>
<dbReference type="Pfam" id="PF11885">
    <property type="entry name" value="DUF3405"/>
    <property type="match status" value="1"/>
</dbReference>
<feature type="compositionally biased region" description="Basic and acidic residues" evidence="1">
    <location>
        <begin position="22"/>
        <end position="40"/>
    </location>
</feature>
<feature type="compositionally biased region" description="Low complexity" evidence="1">
    <location>
        <begin position="1"/>
        <end position="17"/>
    </location>
</feature>
<dbReference type="PANTHER" id="PTHR36205:SF1">
    <property type="entry name" value="MAJOR FACILITATOR SUPERFAMILY TRANSPORTER"/>
    <property type="match status" value="1"/>
</dbReference>
<dbReference type="STRING" id="1182542.W9XAS4"/>
<feature type="region of interest" description="Disordered" evidence="1">
    <location>
        <begin position="608"/>
        <end position="628"/>
    </location>
</feature>
<keyword evidence="2" id="KW-0472">Membrane</keyword>
<proteinExistence type="predicted"/>
<comment type="caution">
    <text evidence="3">The sequence shown here is derived from an EMBL/GenBank/DDBJ whole genome shotgun (WGS) entry which is preliminary data.</text>
</comment>
<protein>
    <recommendedName>
        <fullName evidence="5">Major facilitator superfamily transporter</fullName>
    </recommendedName>
</protein>
<feature type="region of interest" description="Disordered" evidence="1">
    <location>
        <begin position="1"/>
        <end position="76"/>
    </location>
</feature>
<dbReference type="GeneID" id="19173897"/>
<evidence type="ECO:0000313" key="4">
    <source>
        <dbReference type="Proteomes" id="UP000019478"/>
    </source>
</evidence>
<feature type="compositionally biased region" description="Basic and acidic residues" evidence="1">
    <location>
        <begin position="184"/>
        <end position="216"/>
    </location>
</feature>
<reference evidence="3 4" key="1">
    <citation type="submission" date="2013-03" db="EMBL/GenBank/DDBJ databases">
        <title>The Genome Sequence of Capronia epimyces CBS 606.96.</title>
        <authorList>
            <consortium name="The Broad Institute Genomics Platform"/>
            <person name="Cuomo C."/>
            <person name="de Hoog S."/>
            <person name="Gorbushina A."/>
            <person name="Walker B."/>
            <person name="Young S.K."/>
            <person name="Zeng Q."/>
            <person name="Gargeya S."/>
            <person name="Fitzgerald M."/>
            <person name="Haas B."/>
            <person name="Abouelleil A."/>
            <person name="Allen A.W."/>
            <person name="Alvarado L."/>
            <person name="Arachchi H.M."/>
            <person name="Berlin A.M."/>
            <person name="Chapman S.B."/>
            <person name="Gainer-Dewar J."/>
            <person name="Goldberg J."/>
            <person name="Griggs A."/>
            <person name="Gujja S."/>
            <person name="Hansen M."/>
            <person name="Howarth C."/>
            <person name="Imamovic A."/>
            <person name="Ireland A."/>
            <person name="Larimer J."/>
            <person name="McCowan C."/>
            <person name="Murphy C."/>
            <person name="Pearson M."/>
            <person name="Poon T.W."/>
            <person name="Priest M."/>
            <person name="Roberts A."/>
            <person name="Saif S."/>
            <person name="Shea T."/>
            <person name="Sisk P."/>
            <person name="Sykes S."/>
            <person name="Wortman J."/>
            <person name="Nusbaum C."/>
            <person name="Birren B."/>
        </authorList>
    </citation>
    <scope>NUCLEOTIDE SEQUENCE [LARGE SCALE GENOMIC DNA]</scope>
    <source>
        <strain evidence="3 4">CBS 606.96</strain>
    </source>
</reference>
<evidence type="ECO:0000256" key="2">
    <source>
        <dbReference type="SAM" id="Phobius"/>
    </source>
</evidence>
<evidence type="ECO:0008006" key="5">
    <source>
        <dbReference type="Google" id="ProtNLM"/>
    </source>
</evidence>
<keyword evidence="2" id="KW-0812">Transmembrane</keyword>
<feature type="compositionally biased region" description="Basic and acidic residues" evidence="1">
    <location>
        <begin position="391"/>
        <end position="401"/>
    </location>
</feature>
<dbReference type="Proteomes" id="UP000019478">
    <property type="component" value="Unassembled WGS sequence"/>
</dbReference>
<evidence type="ECO:0000256" key="1">
    <source>
        <dbReference type="SAM" id="MobiDB-lite"/>
    </source>
</evidence>
<keyword evidence="4" id="KW-1185">Reference proteome</keyword>
<dbReference type="eggNOG" id="ENOG502QW68">
    <property type="taxonomic scope" value="Eukaryota"/>
</dbReference>
<dbReference type="EMBL" id="AMGY01000010">
    <property type="protein sequence ID" value="EXJ77587.1"/>
    <property type="molecule type" value="Genomic_DNA"/>
</dbReference>
<feature type="compositionally biased region" description="Basic and acidic residues" evidence="1">
    <location>
        <begin position="164"/>
        <end position="173"/>
    </location>
</feature>
<feature type="transmembrane region" description="Helical" evidence="2">
    <location>
        <begin position="99"/>
        <end position="120"/>
    </location>
</feature>
<feature type="region of interest" description="Disordered" evidence="1">
    <location>
        <begin position="380"/>
        <end position="401"/>
    </location>
</feature>
<organism evidence="3 4">
    <name type="scientific">Capronia epimyces CBS 606.96</name>
    <dbReference type="NCBI Taxonomy" id="1182542"/>
    <lineage>
        <taxon>Eukaryota</taxon>
        <taxon>Fungi</taxon>
        <taxon>Dikarya</taxon>
        <taxon>Ascomycota</taxon>
        <taxon>Pezizomycotina</taxon>
        <taxon>Eurotiomycetes</taxon>
        <taxon>Chaetothyriomycetidae</taxon>
        <taxon>Chaetothyriales</taxon>
        <taxon>Herpotrichiellaceae</taxon>
        <taxon>Capronia</taxon>
    </lineage>
</organism>
<name>W9XAS4_9EURO</name>
<dbReference type="InterPro" id="IPR021822">
    <property type="entry name" value="DUF3405"/>
</dbReference>
<gene>
    <name evidence="3" type="ORF">A1O3_09814</name>
</gene>
<feature type="compositionally biased region" description="Acidic residues" evidence="1">
    <location>
        <begin position="48"/>
        <end position="57"/>
    </location>
</feature>
<feature type="compositionally biased region" description="Low complexity" evidence="1">
    <location>
        <begin position="58"/>
        <end position="68"/>
    </location>
</feature>
<accession>W9XAS4</accession>
<evidence type="ECO:0000313" key="3">
    <source>
        <dbReference type="EMBL" id="EXJ77587.1"/>
    </source>
</evidence>
<dbReference type="AlphaFoldDB" id="W9XAS4"/>